<protein>
    <submittedName>
        <fullName evidence="1">Uncharacterized protein</fullName>
    </submittedName>
</protein>
<keyword evidence="2" id="KW-1185">Reference proteome</keyword>
<proteinExistence type="predicted"/>
<dbReference type="Proteomes" id="UP000186817">
    <property type="component" value="Unassembled WGS sequence"/>
</dbReference>
<organism evidence="1 2">
    <name type="scientific">Symbiodinium microadriaticum</name>
    <name type="common">Dinoflagellate</name>
    <name type="synonym">Zooxanthella microadriatica</name>
    <dbReference type="NCBI Taxonomy" id="2951"/>
    <lineage>
        <taxon>Eukaryota</taxon>
        <taxon>Sar</taxon>
        <taxon>Alveolata</taxon>
        <taxon>Dinophyceae</taxon>
        <taxon>Suessiales</taxon>
        <taxon>Symbiodiniaceae</taxon>
        <taxon>Symbiodinium</taxon>
    </lineage>
</organism>
<accession>A0A1Q9D3M8</accession>
<gene>
    <name evidence="1" type="ORF">AK812_SmicGene28700</name>
</gene>
<evidence type="ECO:0000313" key="2">
    <source>
        <dbReference type="Proteomes" id="UP000186817"/>
    </source>
</evidence>
<dbReference type="EMBL" id="LSRX01000743">
    <property type="protein sequence ID" value="OLP89793.1"/>
    <property type="molecule type" value="Genomic_DNA"/>
</dbReference>
<sequence>MPFPPAVLKLLADFYDGAERLFSLGGAMSSSWQTTSRGLRGFGLRARFGALQRALQRSEAYDAVVLLALGQQWADIQQACEGALWLAPVLCQQGHQIGQSWWRFCDAAMLKDESVV</sequence>
<evidence type="ECO:0000313" key="1">
    <source>
        <dbReference type="EMBL" id="OLP89793.1"/>
    </source>
</evidence>
<dbReference type="AlphaFoldDB" id="A0A1Q9D3M8"/>
<reference evidence="1 2" key="1">
    <citation type="submission" date="2016-02" db="EMBL/GenBank/DDBJ databases">
        <title>Genome analysis of coral dinoflagellate symbionts highlights evolutionary adaptations to a symbiotic lifestyle.</title>
        <authorList>
            <person name="Aranda M."/>
            <person name="Li Y."/>
            <person name="Liew Y.J."/>
            <person name="Baumgarten S."/>
            <person name="Simakov O."/>
            <person name="Wilson M."/>
            <person name="Piel J."/>
            <person name="Ashoor H."/>
            <person name="Bougouffa S."/>
            <person name="Bajic V.B."/>
            <person name="Ryu T."/>
            <person name="Ravasi T."/>
            <person name="Bayer T."/>
            <person name="Micklem G."/>
            <person name="Kim H."/>
            <person name="Bhak J."/>
            <person name="Lajeunesse T.C."/>
            <person name="Voolstra C.R."/>
        </authorList>
    </citation>
    <scope>NUCLEOTIDE SEQUENCE [LARGE SCALE GENOMIC DNA]</scope>
    <source>
        <strain evidence="1 2">CCMP2467</strain>
    </source>
</reference>
<name>A0A1Q9D3M8_SYMMI</name>
<comment type="caution">
    <text evidence="1">The sequence shown here is derived from an EMBL/GenBank/DDBJ whole genome shotgun (WGS) entry which is preliminary data.</text>
</comment>